<evidence type="ECO:0000313" key="3">
    <source>
        <dbReference type="Proteomes" id="UP000594638"/>
    </source>
</evidence>
<dbReference type="AlphaFoldDB" id="A0A8S0P7T2"/>
<comment type="caution">
    <text evidence="2">The sequence shown here is derived from an EMBL/GenBank/DDBJ whole genome shotgun (WGS) entry which is preliminary data.</text>
</comment>
<dbReference type="GO" id="GO:0005768">
    <property type="term" value="C:endosome"/>
    <property type="evidence" value="ECO:0007669"/>
    <property type="project" value="TreeGrafter"/>
</dbReference>
<evidence type="ECO:0000313" key="2">
    <source>
        <dbReference type="EMBL" id="CAA2933829.1"/>
    </source>
</evidence>
<reference evidence="2 3" key="1">
    <citation type="submission" date="2019-12" db="EMBL/GenBank/DDBJ databases">
        <authorList>
            <person name="Alioto T."/>
            <person name="Alioto T."/>
            <person name="Gomez Garrido J."/>
        </authorList>
    </citation>
    <scope>NUCLEOTIDE SEQUENCE [LARGE SCALE GENOMIC DNA]</scope>
</reference>
<dbReference type="GO" id="GO:0043328">
    <property type="term" value="P:protein transport to vacuole involved in ubiquitin-dependent protein catabolic process via the multivesicular body sorting pathway"/>
    <property type="evidence" value="ECO:0007669"/>
    <property type="project" value="TreeGrafter"/>
</dbReference>
<dbReference type="Proteomes" id="UP000594638">
    <property type="component" value="Unassembled WGS sequence"/>
</dbReference>
<dbReference type="PANTHER" id="PTHR23030">
    <property type="entry name" value="PCD6 INTERACTING PROTEIN-RELATED"/>
    <property type="match status" value="1"/>
</dbReference>
<accession>A0A8S0P7T2</accession>
<gene>
    <name evidence="2" type="ORF">OLEA9_A084293</name>
</gene>
<feature type="domain" description="ALIX V-shaped" evidence="1">
    <location>
        <begin position="13"/>
        <end position="112"/>
    </location>
</feature>
<dbReference type="Pfam" id="PF13949">
    <property type="entry name" value="ALIX_LYPXL_bnd"/>
    <property type="match status" value="1"/>
</dbReference>
<evidence type="ECO:0000259" key="1">
    <source>
        <dbReference type="Pfam" id="PF13949"/>
    </source>
</evidence>
<dbReference type="InterPro" id="IPR025304">
    <property type="entry name" value="ALIX_V_dom"/>
</dbReference>
<protein>
    <submittedName>
        <fullName evidence="2">ALG-2 interacting X</fullName>
    </submittedName>
</protein>
<dbReference type="Gramene" id="OE9A084293T1">
    <property type="protein sequence ID" value="OE9A084293C1"/>
    <property type="gene ID" value="OE9A084293"/>
</dbReference>
<proteinExistence type="predicted"/>
<organism evidence="2 3">
    <name type="scientific">Olea europaea subsp. europaea</name>
    <dbReference type="NCBI Taxonomy" id="158383"/>
    <lineage>
        <taxon>Eukaryota</taxon>
        <taxon>Viridiplantae</taxon>
        <taxon>Streptophyta</taxon>
        <taxon>Embryophyta</taxon>
        <taxon>Tracheophyta</taxon>
        <taxon>Spermatophyta</taxon>
        <taxon>Magnoliopsida</taxon>
        <taxon>eudicotyledons</taxon>
        <taxon>Gunneridae</taxon>
        <taxon>Pentapetalae</taxon>
        <taxon>asterids</taxon>
        <taxon>lamiids</taxon>
        <taxon>Lamiales</taxon>
        <taxon>Oleaceae</taxon>
        <taxon>Oleeae</taxon>
        <taxon>Olea</taxon>
    </lineage>
</organism>
<dbReference type="OrthoDB" id="64867at2759"/>
<dbReference type="Gene3D" id="1.20.140.50">
    <property type="entry name" value="alix/aip1 like domains"/>
    <property type="match status" value="1"/>
</dbReference>
<sequence>MLFGKSFSLWCVSQDDILPKLMTSTGSYEDLFRKEISKYDYICQEISQNLEAQEQLLMQIQAQNDQFSAIFNLEDYKATRERSYKQIEAAIAKFQEIKENINEGLKFYVTLQVQKFCCRCLGLLIEEFIHEEA</sequence>
<dbReference type="Gene3D" id="1.20.120.560">
    <property type="entry name" value="alix/aip1 in complex with the ypdl late domain"/>
    <property type="match status" value="1"/>
</dbReference>
<name>A0A8S0P7T2_OLEEU</name>
<dbReference type="PANTHER" id="PTHR23030:SF30">
    <property type="entry name" value="TYROSINE-PROTEIN PHOSPHATASE NON-RECEPTOR TYPE 23"/>
    <property type="match status" value="1"/>
</dbReference>
<keyword evidence="3" id="KW-1185">Reference proteome</keyword>
<dbReference type="EMBL" id="CACTIH010000007">
    <property type="protein sequence ID" value="CAA2933829.1"/>
    <property type="molecule type" value="Genomic_DNA"/>
</dbReference>